<dbReference type="PRINTS" id="PR00038">
    <property type="entry name" value="HTHLUXR"/>
</dbReference>
<dbReference type="InterPro" id="IPR036388">
    <property type="entry name" value="WH-like_DNA-bd_sf"/>
</dbReference>
<evidence type="ECO:0000256" key="2">
    <source>
        <dbReference type="ARBA" id="ARBA00022840"/>
    </source>
</evidence>
<feature type="domain" description="HTH luxR-type" evidence="3">
    <location>
        <begin position="846"/>
        <end position="913"/>
    </location>
</feature>
<dbReference type="InterPro" id="IPR016032">
    <property type="entry name" value="Sig_transdc_resp-reg_C-effctor"/>
</dbReference>
<keyword evidence="2" id="KW-0067">ATP-binding</keyword>
<evidence type="ECO:0000313" key="4">
    <source>
        <dbReference type="EMBL" id="TWP48531.1"/>
    </source>
</evidence>
<dbReference type="PANTHER" id="PTHR16305">
    <property type="entry name" value="TESTICULAR SOLUBLE ADENYLYL CYCLASE"/>
    <property type="match status" value="1"/>
</dbReference>
<dbReference type="Proteomes" id="UP000316639">
    <property type="component" value="Unassembled WGS sequence"/>
</dbReference>
<gene>
    <name evidence="4" type="ORF">FKR81_28310</name>
</gene>
<dbReference type="GO" id="GO:0006355">
    <property type="term" value="P:regulation of DNA-templated transcription"/>
    <property type="evidence" value="ECO:0007669"/>
    <property type="project" value="InterPro"/>
</dbReference>
<reference evidence="4 5" key="1">
    <citation type="submission" date="2019-07" db="EMBL/GenBank/DDBJ databases">
        <title>Lentzea xizangensis sp. nov., isolated from Qinghai-Tibetan Plateau Soils.</title>
        <authorList>
            <person name="Huang J."/>
        </authorList>
    </citation>
    <scope>NUCLEOTIDE SEQUENCE [LARGE SCALE GENOMIC DNA]</scope>
    <source>
        <strain evidence="4 5">FXJ1.1311</strain>
    </source>
</reference>
<evidence type="ECO:0000259" key="3">
    <source>
        <dbReference type="PROSITE" id="PS50043"/>
    </source>
</evidence>
<dbReference type="EMBL" id="VOBR01000020">
    <property type="protein sequence ID" value="TWP48531.1"/>
    <property type="molecule type" value="Genomic_DNA"/>
</dbReference>
<dbReference type="SUPFAM" id="SSF46894">
    <property type="entry name" value="C-terminal effector domain of the bipartite response regulators"/>
    <property type="match status" value="1"/>
</dbReference>
<dbReference type="SUPFAM" id="SSF52540">
    <property type="entry name" value="P-loop containing nucleoside triphosphate hydrolases"/>
    <property type="match status" value="1"/>
</dbReference>
<evidence type="ECO:0000313" key="5">
    <source>
        <dbReference type="Proteomes" id="UP000316639"/>
    </source>
</evidence>
<organism evidence="4 5">
    <name type="scientific">Lentzea tibetensis</name>
    <dbReference type="NCBI Taxonomy" id="2591470"/>
    <lineage>
        <taxon>Bacteria</taxon>
        <taxon>Bacillati</taxon>
        <taxon>Actinomycetota</taxon>
        <taxon>Actinomycetes</taxon>
        <taxon>Pseudonocardiales</taxon>
        <taxon>Pseudonocardiaceae</taxon>
        <taxon>Lentzea</taxon>
    </lineage>
</organism>
<accession>A0A563EN59</accession>
<dbReference type="InterPro" id="IPR041664">
    <property type="entry name" value="AAA_16"/>
</dbReference>
<proteinExistence type="predicted"/>
<keyword evidence="5" id="KW-1185">Reference proteome</keyword>
<dbReference type="PROSITE" id="PS50043">
    <property type="entry name" value="HTH_LUXR_2"/>
    <property type="match status" value="1"/>
</dbReference>
<dbReference type="GO" id="GO:0005524">
    <property type="term" value="F:ATP binding"/>
    <property type="evidence" value="ECO:0007669"/>
    <property type="project" value="UniProtKB-KW"/>
</dbReference>
<dbReference type="Pfam" id="PF13191">
    <property type="entry name" value="AAA_16"/>
    <property type="match status" value="1"/>
</dbReference>
<dbReference type="SMART" id="SM00421">
    <property type="entry name" value="HTH_LUXR"/>
    <property type="match status" value="1"/>
</dbReference>
<dbReference type="AlphaFoldDB" id="A0A563EN59"/>
<dbReference type="Gene3D" id="3.40.50.300">
    <property type="entry name" value="P-loop containing nucleotide triphosphate hydrolases"/>
    <property type="match status" value="1"/>
</dbReference>
<name>A0A563EN59_9PSEU</name>
<dbReference type="InterPro" id="IPR027417">
    <property type="entry name" value="P-loop_NTPase"/>
</dbReference>
<dbReference type="Pfam" id="PF00196">
    <property type="entry name" value="GerE"/>
    <property type="match status" value="1"/>
</dbReference>
<dbReference type="CDD" id="cd06170">
    <property type="entry name" value="LuxR_C_like"/>
    <property type="match status" value="1"/>
</dbReference>
<dbReference type="InterPro" id="IPR000792">
    <property type="entry name" value="Tscrpt_reg_LuxR_C"/>
</dbReference>
<dbReference type="GO" id="GO:0004016">
    <property type="term" value="F:adenylate cyclase activity"/>
    <property type="evidence" value="ECO:0007669"/>
    <property type="project" value="TreeGrafter"/>
</dbReference>
<dbReference type="PANTHER" id="PTHR16305:SF35">
    <property type="entry name" value="TRANSCRIPTIONAL ACTIVATOR DOMAIN"/>
    <property type="match status" value="1"/>
</dbReference>
<protein>
    <submittedName>
        <fullName evidence="4">AAA family ATPase</fullName>
    </submittedName>
</protein>
<dbReference type="GO" id="GO:0005737">
    <property type="term" value="C:cytoplasm"/>
    <property type="evidence" value="ECO:0007669"/>
    <property type="project" value="TreeGrafter"/>
</dbReference>
<comment type="caution">
    <text evidence="4">The sequence shown here is derived from an EMBL/GenBank/DDBJ whole genome shotgun (WGS) entry which is preliminary data.</text>
</comment>
<keyword evidence="1" id="KW-0547">Nucleotide-binding</keyword>
<dbReference type="OrthoDB" id="3656034at2"/>
<dbReference type="Gene3D" id="1.10.10.10">
    <property type="entry name" value="Winged helix-like DNA-binding domain superfamily/Winged helix DNA-binding domain"/>
    <property type="match status" value="1"/>
</dbReference>
<evidence type="ECO:0000256" key="1">
    <source>
        <dbReference type="ARBA" id="ARBA00022741"/>
    </source>
</evidence>
<sequence>MRGRRGECDTLDRLLADARAGRSQVLVLRGEAGIGKTALLDHVQSRASGCAVTRATGVESEMELAYAGLHQLCAPFLDRLERLPDPQRDALGTAFGLTAGEPTNRFLVGLAVLTLLAEVAEEQPLVVLVDDAQWLDRVSANTLTFVARRLLAERVALVMAVRDGDGEPQLAGLPDLVVDGLSDLDAGELLDSVVRGPIDGRVRDRIVAEARGNPLALLELPRMWTAAELVDGFEQFDAVPLAGRIEQCFARQLDPLPADTRLLLLTAAAEPLGDATLLWRAAGLLGLGADPAAAVEAAGLIEFSARVRFRHPLVRSAVYRAASPQQRLEVHRVLAEVTDAAVDPDRRAWHRAQASAVPDEDVALDLERSAERAQARGGRMATAAFLEHAAMLTPDPAHRAERELAAARVKREAGMLDPALRLLAAVEAGPPDALRSAEVEHLRGQIAFDQRRGGDAARMLLSAAQRLGGLDAGLARETHLEALAAAVWATGADGHDGVARAAEAARAAPPALTPPRAVDLVLDALAARFTDGYAAAAPIMSRALDAVRTLGVDHVGQFLWLAGSRASGVIATEVWDFDAGRALAAHQVRLARDTGALVQLQVALNFLATNELLAGELAAAEALVEEDRQIADVTGNASSAHTPMLLAAFRGQEALATSLIAAAGHEASEQGQGRVAAFADYANAVLHNGLGRHDLALDAARRVFDRDVVGYQVLVMTELAEAASRTGDEAVLAAAVARMSERAPAAPTEWALGVEARLRALHGKGDLAEDLHRESIERLRRTSLRVELARGHLLFGEWLRREGRRVDAREHLRTAHEMLTASGLTAFADRARRELLATGETARKRTVETSDELTAQEFQIARLARDGLSNPEIGTQLFISPRTVEWHLRKVFAKLGVSSRRQLRHAELAVRPS</sequence>
<dbReference type="GO" id="GO:0003677">
    <property type="term" value="F:DNA binding"/>
    <property type="evidence" value="ECO:0007669"/>
    <property type="project" value="InterPro"/>
</dbReference>